<dbReference type="Gene3D" id="3.90.1180.10">
    <property type="entry name" value="Ribosomal protein L13"/>
    <property type="match status" value="1"/>
</dbReference>
<dbReference type="EMBL" id="JAAZIL010000017">
    <property type="protein sequence ID" value="NLZ24263.1"/>
    <property type="molecule type" value="Genomic_DNA"/>
</dbReference>
<dbReference type="NCBIfam" id="TIGR01066">
    <property type="entry name" value="rplM_bact"/>
    <property type="match status" value="1"/>
</dbReference>
<dbReference type="Pfam" id="PF00572">
    <property type="entry name" value="Ribosomal_L13"/>
    <property type="match status" value="1"/>
</dbReference>
<proteinExistence type="inferred from homology"/>
<dbReference type="GO" id="GO:0022625">
    <property type="term" value="C:cytosolic large ribosomal subunit"/>
    <property type="evidence" value="ECO:0007669"/>
    <property type="project" value="TreeGrafter"/>
</dbReference>
<dbReference type="InterPro" id="IPR005822">
    <property type="entry name" value="Ribosomal_uL13"/>
</dbReference>
<evidence type="ECO:0000256" key="2">
    <source>
        <dbReference type="ARBA" id="ARBA00022980"/>
    </source>
</evidence>
<evidence type="ECO:0000256" key="4">
    <source>
        <dbReference type="HAMAP-Rule" id="MF_01366"/>
    </source>
</evidence>
<dbReference type="HAMAP" id="MF_01366">
    <property type="entry name" value="Ribosomal_uL13"/>
    <property type="match status" value="1"/>
</dbReference>
<dbReference type="AlphaFoldDB" id="A0A847VCL3"/>
<name>A0A847VCL3_9BACT</name>
<dbReference type="CDD" id="cd00392">
    <property type="entry name" value="Ribosomal_L13"/>
    <property type="match status" value="1"/>
</dbReference>
<feature type="region of interest" description="Disordered" evidence="5">
    <location>
        <begin position="129"/>
        <end position="150"/>
    </location>
</feature>
<evidence type="ECO:0000256" key="1">
    <source>
        <dbReference type="ARBA" id="ARBA00006227"/>
    </source>
</evidence>
<evidence type="ECO:0000313" key="6">
    <source>
        <dbReference type="EMBL" id="NLZ24263.1"/>
    </source>
</evidence>
<keyword evidence="2 4" id="KW-0689">Ribosomal protein</keyword>
<dbReference type="PANTHER" id="PTHR11545">
    <property type="entry name" value="RIBOSOMAL PROTEIN L13"/>
    <property type="match status" value="1"/>
</dbReference>
<protein>
    <recommendedName>
        <fullName evidence="4">Large ribosomal subunit protein uL13</fullName>
    </recommendedName>
</protein>
<dbReference type="InterPro" id="IPR005823">
    <property type="entry name" value="Ribosomal_uL13_bac-type"/>
</dbReference>
<dbReference type="InterPro" id="IPR036899">
    <property type="entry name" value="Ribosomal_uL13_sf"/>
</dbReference>
<sequence>MKYKTGWTKENEISRDWYIIDAKDQILGRVATHIASLLIGKGKAEIVPNIDCGDSVVVINSDFVKLTRGKELKKIYYRHSGYPGGLKETVFADQLEKDSRKIIELAVKNMLPKNKLRDGRMARLYIYKDSNHKHEPQKPKEYKLKLTKSE</sequence>
<dbReference type="GO" id="GO:0003735">
    <property type="term" value="F:structural constituent of ribosome"/>
    <property type="evidence" value="ECO:0007669"/>
    <property type="project" value="InterPro"/>
</dbReference>
<dbReference type="GO" id="GO:0006412">
    <property type="term" value="P:translation"/>
    <property type="evidence" value="ECO:0007669"/>
    <property type="project" value="UniProtKB-UniRule"/>
</dbReference>
<dbReference type="PIRSF" id="PIRSF002181">
    <property type="entry name" value="Ribosomal_L13"/>
    <property type="match status" value="1"/>
</dbReference>
<comment type="caution">
    <text evidence="6">The sequence shown here is derived from an EMBL/GenBank/DDBJ whole genome shotgun (WGS) entry which is preliminary data.</text>
</comment>
<evidence type="ECO:0000256" key="5">
    <source>
        <dbReference type="SAM" id="MobiDB-lite"/>
    </source>
</evidence>
<reference evidence="6 7" key="1">
    <citation type="journal article" date="2020" name="Biotechnol. Biofuels">
        <title>New insights from the biogas microbiome by comprehensive genome-resolved metagenomics of nearly 1600 species originating from multiple anaerobic digesters.</title>
        <authorList>
            <person name="Campanaro S."/>
            <person name="Treu L."/>
            <person name="Rodriguez-R L.M."/>
            <person name="Kovalovszki A."/>
            <person name="Ziels R.M."/>
            <person name="Maus I."/>
            <person name="Zhu X."/>
            <person name="Kougias P.G."/>
            <person name="Basile A."/>
            <person name="Luo G."/>
            <person name="Schluter A."/>
            <person name="Konstantinidis K.T."/>
            <person name="Angelidaki I."/>
        </authorList>
    </citation>
    <scope>NUCLEOTIDE SEQUENCE [LARGE SCALE GENOMIC DNA]</scope>
    <source>
        <strain evidence="6">AS19jrsBPTG_9</strain>
    </source>
</reference>
<dbReference type="PANTHER" id="PTHR11545:SF2">
    <property type="entry name" value="LARGE RIBOSOMAL SUBUNIT PROTEIN UL13M"/>
    <property type="match status" value="1"/>
</dbReference>
<dbReference type="GO" id="GO:0003729">
    <property type="term" value="F:mRNA binding"/>
    <property type="evidence" value="ECO:0007669"/>
    <property type="project" value="TreeGrafter"/>
</dbReference>
<dbReference type="GO" id="GO:0017148">
    <property type="term" value="P:negative regulation of translation"/>
    <property type="evidence" value="ECO:0007669"/>
    <property type="project" value="TreeGrafter"/>
</dbReference>
<comment type="similarity">
    <text evidence="1 4">Belongs to the universal ribosomal protein uL13 family.</text>
</comment>
<comment type="subunit">
    <text evidence="4">Part of the 50S ribosomal subunit.</text>
</comment>
<evidence type="ECO:0000313" key="7">
    <source>
        <dbReference type="Proteomes" id="UP000564033"/>
    </source>
</evidence>
<organism evidence="6 7">
    <name type="scientific">Candidatus Dojkabacteria bacterium</name>
    <dbReference type="NCBI Taxonomy" id="2099670"/>
    <lineage>
        <taxon>Bacteria</taxon>
        <taxon>Candidatus Dojkabacteria</taxon>
    </lineage>
</organism>
<dbReference type="SUPFAM" id="SSF52161">
    <property type="entry name" value="Ribosomal protein L13"/>
    <property type="match status" value="1"/>
</dbReference>
<evidence type="ECO:0000256" key="3">
    <source>
        <dbReference type="ARBA" id="ARBA00023274"/>
    </source>
</evidence>
<accession>A0A847VCL3</accession>
<gene>
    <name evidence="4 6" type="primary">rplM</name>
    <name evidence="6" type="ORF">GX888_00740</name>
</gene>
<dbReference type="Proteomes" id="UP000564033">
    <property type="component" value="Unassembled WGS sequence"/>
</dbReference>
<comment type="function">
    <text evidence="4">This protein is one of the early assembly proteins of the 50S ribosomal subunit, although it is not seen to bind rRNA by itself. It is important during the early stages of 50S assembly.</text>
</comment>
<keyword evidence="3 4" id="KW-0687">Ribonucleoprotein</keyword>